<organism evidence="2">
    <name type="scientific">marine sediment metagenome</name>
    <dbReference type="NCBI Taxonomy" id="412755"/>
    <lineage>
        <taxon>unclassified sequences</taxon>
        <taxon>metagenomes</taxon>
        <taxon>ecological metagenomes</taxon>
    </lineage>
</organism>
<accession>X0TJA0</accession>
<protein>
    <recommendedName>
        <fullName evidence="1">Nmd3 N-terminal domain-containing protein</fullName>
    </recommendedName>
</protein>
<proteinExistence type="predicted"/>
<dbReference type="AlphaFoldDB" id="X0TJA0"/>
<comment type="caution">
    <text evidence="2">The sequence shown here is derived from an EMBL/GenBank/DDBJ whole genome shotgun (WGS) entry which is preliminary data.</text>
</comment>
<evidence type="ECO:0000259" key="1">
    <source>
        <dbReference type="Pfam" id="PF04981"/>
    </source>
</evidence>
<name>X0TJA0_9ZZZZ</name>
<dbReference type="EMBL" id="BARS01017771">
    <property type="protein sequence ID" value="GAF87336.1"/>
    <property type="molecule type" value="Genomic_DNA"/>
</dbReference>
<dbReference type="Pfam" id="PF04981">
    <property type="entry name" value="NMD3"/>
    <property type="match status" value="1"/>
</dbReference>
<evidence type="ECO:0000313" key="2">
    <source>
        <dbReference type="EMBL" id="GAF87336.1"/>
    </source>
</evidence>
<gene>
    <name evidence="2" type="ORF">S01H1_29022</name>
</gene>
<sequence>MAGNYYTGILQLRNPNDDAVRLIRDLAEKRKDFLITKEAKVPGGIDFYVTDNSFLVALGKKVKVKFGGDMKISKKLFSKDRQTSRLVYRVNVLVRIPWYKRGDVIKIGSKEYKVKSLDKGVTIIDLKTQKKKHFSYRKLEEIKDKKIVR</sequence>
<feature type="domain" description="Nmd3 N-terminal" evidence="1">
    <location>
        <begin position="2"/>
        <end position="96"/>
    </location>
</feature>
<dbReference type="InterPro" id="IPR007064">
    <property type="entry name" value="Nmd3_N"/>
</dbReference>
<reference evidence="2" key="1">
    <citation type="journal article" date="2014" name="Front. Microbiol.">
        <title>High frequency of phylogenetically diverse reductive dehalogenase-homologous genes in deep subseafloor sedimentary metagenomes.</title>
        <authorList>
            <person name="Kawai M."/>
            <person name="Futagami T."/>
            <person name="Toyoda A."/>
            <person name="Takaki Y."/>
            <person name="Nishi S."/>
            <person name="Hori S."/>
            <person name="Arai W."/>
            <person name="Tsubouchi T."/>
            <person name="Morono Y."/>
            <person name="Uchiyama I."/>
            <person name="Ito T."/>
            <person name="Fujiyama A."/>
            <person name="Inagaki F."/>
            <person name="Takami H."/>
        </authorList>
    </citation>
    <scope>NUCLEOTIDE SEQUENCE</scope>
    <source>
        <strain evidence="2">Expedition CK06-06</strain>
    </source>
</reference>